<organism evidence="1 2">
    <name type="scientific">Riccia fluitans</name>
    <dbReference type="NCBI Taxonomy" id="41844"/>
    <lineage>
        <taxon>Eukaryota</taxon>
        <taxon>Viridiplantae</taxon>
        <taxon>Streptophyta</taxon>
        <taxon>Embryophyta</taxon>
        <taxon>Marchantiophyta</taxon>
        <taxon>Marchantiopsida</taxon>
        <taxon>Marchantiidae</taxon>
        <taxon>Marchantiales</taxon>
        <taxon>Ricciaceae</taxon>
        <taxon>Riccia</taxon>
    </lineage>
</organism>
<sequence length="98" mass="11025">MWELSHGNDFVGGPLRTIIPKKIFPILCLPSCSPLDGACRKRRGSRRGELAKTWKLDTSLVKIGSSRPWQLRSQTLPLVYWYVLAAALVTETSPWTVT</sequence>
<reference evidence="1 2" key="1">
    <citation type="submission" date="2024-09" db="EMBL/GenBank/DDBJ databases">
        <title>Chromosome-scale assembly of Riccia fluitans.</title>
        <authorList>
            <person name="Paukszto L."/>
            <person name="Sawicki J."/>
            <person name="Karawczyk K."/>
            <person name="Piernik-Szablinska J."/>
            <person name="Szczecinska M."/>
            <person name="Mazdziarz M."/>
        </authorList>
    </citation>
    <scope>NUCLEOTIDE SEQUENCE [LARGE SCALE GENOMIC DNA]</scope>
    <source>
        <strain evidence="1">Rf_01</strain>
        <tissue evidence="1">Aerial parts of the thallus</tissue>
    </source>
</reference>
<comment type="caution">
    <text evidence="1">The sequence shown here is derived from an EMBL/GenBank/DDBJ whole genome shotgun (WGS) entry which is preliminary data.</text>
</comment>
<dbReference type="EMBL" id="JBHFFA010000006">
    <property type="protein sequence ID" value="KAL2622226.1"/>
    <property type="molecule type" value="Genomic_DNA"/>
</dbReference>
<dbReference type="Proteomes" id="UP001605036">
    <property type="component" value="Unassembled WGS sequence"/>
</dbReference>
<evidence type="ECO:0000313" key="1">
    <source>
        <dbReference type="EMBL" id="KAL2622226.1"/>
    </source>
</evidence>
<name>A0ABD1Y672_9MARC</name>
<dbReference type="AlphaFoldDB" id="A0ABD1Y672"/>
<keyword evidence="2" id="KW-1185">Reference proteome</keyword>
<accession>A0ABD1Y672</accession>
<evidence type="ECO:0000313" key="2">
    <source>
        <dbReference type="Proteomes" id="UP001605036"/>
    </source>
</evidence>
<proteinExistence type="predicted"/>
<gene>
    <name evidence="1" type="ORF">R1flu_002431</name>
</gene>
<protein>
    <submittedName>
        <fullName evidence="1">Uncharacterized protein</fullName>
    </submittedName>
</protein>